<dbReference type="AlphaFoldDB" id="A0A285D6Q2"/>
<proteinExistence type="predicted"/>
<organism evidence="1 2">
    <name type="scientific">Bacillus oleivorans</name>
    <dbReference type="NCBI Taxonomy" id="1448271"/>
    <lineage>
        <taxon>Bacteria</taxon>
        <taxon>Bacillati</taxon>
        <taxon>Bacillota</taxon>
        <taxon>Bacilli</taxon>
        <taxon>Bacillales</taxon>
        <taxon>Bacillaceae</taxon>
        <taxon>Bacillus</taxon>
    </lineage>
</organism>
<sequence>MVTTIVLLIAFTTAFVSGGYVALKSVQLGLRWQIQTSKQEEPTLEIKNPIEPIIQTKNEEKVFQEQQLILDEWVNGPTESR</sequence>
<accession>A0A285D6Q2</accession>
<gene>
    <name evidence="1" type="ORF">SAMN05877753_111160</name>
</gene>
<dbReference type="EMBL" id="OAOP01000011">
    <property type="protein sequence ID" value="SNX75325.1"/>
    <property type="molecule type" value="Genomic_DNA"/>
</dbReference>
<keyword evidence="2" id="KW-1185">Reference proteome</keyword>
<dbReference type="RefSeq" id="WP_097160421.1">
    <property type="nucleotide sequence ID" value="NZ_JBEPMQ010000014.1"/>
</dbReference>
<dbReference type="OrthoDB" id="2973504at2"/>
<reference evidence="1 2" key="1">
    <citation type="submission" date="2017-08" db="EMBL/GenBank/DDBJ databases">
        <authorList>
            <person name="de Groot N.N."/>
        </authorList>
    </citation>
    <scope>NUCLEOTIDE SEQUENCE [LARGE SCALE GENOMIC DNA]</scope>
    <source>
        <strain evidence="1 2">JC228</strain>
    </source>
</reference>
<name>A0A285D6Q2_9BACI</name>
<evidence type="ECO:0000313" key="2">
    <source>
        <dbReference type="Proteomes" id="UP000219546"/>
    </source>
</evidence>
<protein>
    <submittedName>
        <fullName evidence="1">Uncharacterized protein</fullName>
    </submittedName>
</protein>
<evidence type="ECO:0000313" key="1">
    <source>
        <dbReference type="EMBL" id="SNX75325.1"/>
    </source>
</evidence>
<dbReference type="Proteomes" id="UP000219546">
    <property type="component" value="Unassembled WGS sequence"/>
</dbReference>